<protein>
    <submittedName>
        <fullName evidence="9">Membrane protein</fullName>
    </submittedName>
</protein>
<evidence type="ECO:0000256" key="1">
    <source>
        <dbReference type="ARBA" id="ARBA00004651"/>
    </source>
</evidence>
<evidence type="ECO:0000313" key="10">
    <source>
        <dbReference type="Proteomes" id="UP001143543"/>
    </source>
</evidence>
<evidence type="ECO:0000313" key="9">
    <source>
        <dbReference type="EMBL" id="GLB48720.1"/>
    </source>
</evidence>
<dbReference type="Pfam" id="PF06738">
    <property type="entry name" value="ThrE"/>
    <property type="match status" value="1"/>
</dbReference>
<comment type="similarity">
    <text evidence="6">Belongs to the ThrE exporter (TC 2.A.79) family.</text>
</comment>
<dbReference type="PANTHER" id="PTHR34390">
    <property type="entry name" value="UPF0442 PROTEIN YJJB-RELATED"/>
    <property type="match status" value="1"/>
</dbReference>
<dbReference type="Proteomes" id="UP001143543">
    <property type="component" value="Unassembled WGS sequence"/>
</dbReference>
<proteinExistence type="inferred from homology"/>
<evidence type="ECO:0000259" key="8">
    <source>
        <dbReference type="Pfam" id="PF06738"/>
    </source>
</evidence>
<evidence type="ECO:0000256" key="5">
    <source>
        <dbReference type="ARBA" id="ARBA00023136"/>
    </source>
</evidence>
<feature type="transmembrane region" description="Helical" evidence="7">
    <location>
        <begin position="232"/>
        <end position="252"/>
    </location>
</feature>
<reference evidence="9" key="1">
    <citation type="submission" date="2022-07" db="EMBL/GenBank/DDBJ databases">
        <title>Taxonomy of Novel Oxalotrophic and Methylotrophic Bacteria.</title>
        <authorList>
            <person name="Sahin N."/>
            <person name="Tani A."/>
        </authorList>
    </citation>
    <scope>NUCLEOTIDE SEQUENCE</scope>
    <source>
        <strain evidence="9">Y10</strain>
    </source>
</reference>
<feature type="transmembrane region" description="Helical" evidence="7">
    <location>
        <begin position="195"/>
        <end position="212"/>
    </location>
</feature>
<dbReference type="RefSeq" id="WP_281764352.1">
    <property type="nucleotide sequence ID" value="NZ_BRVO01000001.1"/>
</dbReference>
<feature type="transmembrane region" description="Helical" evidence="7">
    <location>
        <begin position="167"/>
        <end position="188"/>
    </location>
</feature>
<dbReference type="InterPro" id="IPR010619">
    <property type="entry name" value="ThrE-like_N"/>
</dbReference>
<keyword evidence="3 7" id="KW-0812">Transmembrane</keyword>
<accession>A0ABQ5MH25</accession>
<keyword evidence="2" id="KW-1003">Cell membrane</keyword>
<organism evidence="9 10">
    <name type="scientific">Neptunitalea lumnitzerae</name>
    <dbReference type="NCBI Taxonomy" id="2965509"/>
    <lineage>
        <taxon>Bacteria</taxon>
        <taxon>Pseudomonadati</taxon>
        <taxon>Bacteroidota</taxon>
        <taxon>Flavobacteriia</taxon>
        <taxon>Flavobacteriales</taxon>
        <taxon>Flavobacteriaceae</taxon>
        <taxon>Neptunitalea</taxon>
    </lineage>
</organism>
<keyword evidence="10" id="KW-1185">Reference proteome</keyword>
<evidence type="ECO:0000256" key="4">
    <source>
        <dbReference type="ARBA" id="ARBA00022989"/>
    </source>
</evidence>
<evidence type="ECO:0000256" key="7">
    <source>
        <dbReference type="SAM" id="Phobius"/>
    </source>
</evidence>
<feature type="transmembrane region" description="Helical" evidence="7">
    <location>
        <begin position="118"/>
        <end position="147"/>
    </location>
</feature>
<dbReference type="InterPro" id="IPR050539">
    <property type="entry name" value="ThrE_Dicarb/AminoAcid_Exp"/>
</dbReference>
<feature type="domain" description="Threonine/serine exporter-like N-terminal" evidence="8">
    <location>
        <begin position="12"/>
        <end position="249"/>
    </location>
</feature>
<evidence type="ECO:0000256" key="3">
    <source>
        <dbReference type="ARBA" id="ARBA00022692"/>
    </source>
</evidence>
<keyword evidence="4 7" id="KW-1133">Transmembrane helix</keyword>
<gene>
    <name evidence="9" type="ORF">Y10_10880</name>
</gene>
<comment type="caution">
    <text evidence="9">The sequence shown here is derived from an EMBL/GenBank/DDBJ whole genome shotgun (WGS) entry which is preliminary data.</text>
</comment>
<keyword evidence="5 7" id="KW-0472">Membrane</keyword>
<evidence type="ECO:0000256" key="2">
    <source>
        <dbReference type="ARBA" id="ARBA00022475"/>
    </source>
</evidence>
<comment type="subcellular location">
    <subcellularLocation>
        <location evidence="1">Cell membrane</location>
        <topology evidence="1">Multi-pass membrane protein</topology>
    </subcellularLocation>
</comment>
<dbReference type="PANTHER" id="PTHR34390:SF2">
    <property type="entry name" value="SUCCINATE TRANSPORTER SUBUNIT YJJP-RELATED"/>
    <property type="match status" value="1"/>
</dbReference>
<evidence type="ECO:0000256" key="6">
    <source>
        <dbReference type="ARBA" id="ARBA00034125"/>
    </source>
</evidence>
<dbReference type="EMBL" id="BRVO01000001">
    <property type="protein sequence ID" value="GLB48720.1"/>
    <property type="molecule type" value="Genomic_DNA"/>
</dbReference>
<name>A0ABQ5MH25_9FLAO</name>
<sequence>MNRNEPLQTGTLLLEIGALLMTSGANTNRVRVTIKRIAESYGYTADYLITHRAIMLTLSSEEQQEFNQIKQTYGFVPNFKVVSGISRLSWEIANEQVSLEEAAKEVERLKQLPHYSRWVILAVVGLACSSFCRLAGGSFFEMAIVFIASFTGLFCKQELGKRQVNAYVGVFMAAFVTTLVTGGVAKFFNYEHENIAFITAILYLIPGIPFINSTSDILDGNSLNGVVRAVNGFAISFAIASGLIFALLIYNLV</sequence>